<proteinExistence type="predicted"/>
<keyword evidence="2" id="KW-1133">Transmembrane helix</keyword>
<keyword evidence="2" id="KW-0812">Transmembrane</keyword>
<gene>
    <name evidence="3" type="ORF">TRUGW13939_03918</name>
</gene>
<feature type="transmembrane region" description="Helical" evidence="2">
    <location>
        <begin position="134"/>
        <end position="154"/>
    </location>
</feature>
<sequence>MARTTRRSAKDKQSSSSSSTTTKPTAKPLTPFVKAPSSLDPFLQELSPKDIYLVHIDKEEPEFKRQLFVVPILLNTAIVLFIAYRIYNGIYVYPDILATALGLSPGPAVDLSSKTWLQTAFVIARRTITFSIDYFLVTLFLFWPIRFVQGPLYWRRKIGFREREIVVRKSRTAWTSTLPRNRWIYDDEKTVRERVVPAVTPQRLAKSGYLLIDADWDLEYDAMVRAHTLVDLTSKGQGIQLDEFRTAVLVNTDDEGWLIWRVADEAVKGREEQRDKLFAFREKLVAMDKEDLFFRWVELVQYESTRPGGFTPERQRDTMRQAKEIFEAEGVDFSRFWDDVGGMEGDLGLD</sequence>
<dbReference type="GeneID" id="55991420"/>
<protein>
    <submittedName>
        <fullName evidence="3">Uncharacterized protein</fullName>
    </submittedName>
</protein>
<dbReference type="OrthoDB" id="5421757at2759"/>
<feature type="region of interest" description="Disordered" evidence="1">
    <location>
        <begin position="1"/>
        <end position="32"/>
    </location>
</feature>
<organism evidence="3 4">
    <name type="scientific">Talaromyces rugulosus</name>
    <name type="common">Penicillium rugulosum</name>
    <dbReference type="NCBI Taxonomy" id="121627"/>
    <lineage>
        <taxon>Eukaryota</taxon>
        <taxon>Fungi</taxon>
        <taxon>Dikarya</taxon>
        <taxon>Ascomycota</taxon>
        <taxon>Pezizomycotina</taxon>
        <taxon>Eurotiomycetes</taxon>
        <taxon>Eurotiomycetidae</taxon>
        <taxon>Eurotiales</taxon>
        <taxon>Trichocomaceae</taxon>
        <taxon>Talaromyces</taxon>
        <taxon>Talaromyces sect. Islandici</taxon>
    </lineage>
</organism>
<dbReference type="AlphaFoldDB" id="A0A7H8QTG0"/>
<evidence type="ECO:0000256" key="1">
    <source>
        <dbReference type="SAM" id="MobiDB-lite"/>
    </source>
</evidence>
<evidence type="ECO:0000313" key="4">
    <source>
        <dbReference type="Proteomes" id="UP000509510"/>
    </source>
</evidence>
<feature type="transmembrane region" description="Helical" evidence="2">
    <location>
        <begin position="67"/>
        <end position="87"/>
    </location>
</feature>
<name>A0A7H8QTG0_TALRU</name>
<dbReference type="RefSeq" id="XP_035342989.1">
    <property type="nucleotide sequence ID" value="XM_035487096.1"/>
</dbReference>
<keyword evidence="4" id="KW-1185">Reference proteome</keyword>
<reference evidence="4" key="1">
    <citation type="submission" date="2020-06" db="EMBL/GenBank/DDBJ databases">
        <title>A chromosome-scale genome assembly of Talaromyces rugulosus W13939.</title>
        <authorList>
            <person name="Wang B."/>
            <person name="Guo L."/>
            <person name="Ye K."/>
            <person name="Wang L."/>
        </authorList>
    </citation>
    <scope>NUCLEOTIDE SEQUENCE [LARGE SCALE GENOMIC DNA]</scope>
    <source>
        <strain evidence="4">W13939</strain>
    </source>
</reference>
<evidence type="ECO:0000313" key="3">
    <source>
        <dbReference type="EMBL" id="QKX56811.1"/>
    </source>
</evidence>
<accession>A0A7H8QTG0</accession>
<dbReference type="KEGG" id="trg:TRUGW13939_03918"/>
<evidence type="ECO:0000256" key="2">
    <source>
        <dbReference type="SAM" id="Phobius"/>
    </source>
</evidence>
<dbReference type="Proteomes" id="UP000509510">
    <property type="component" value="Chromosome II"/>
</dbReference>
<keyword evidence="2" id="KW-0472">Membrane</keyword>
<dbReference type="EMBL" id="CP055899">
    <property type="protein sequence ID" value="QKX56811.1"/>
    <property type="molecule type" value="Genomic_DNA"/>
</dbReference>